<proteinExistence type="predicted"/>
<gene>
    <name evidence="3" type="ORF">B0H15DRAFT_800273</name>
</gene>
<evidence type="ECO:0000256" key="2">
    <source>
        <dbReference type="SAM" id="Phobius"/>
    </source>
</evidence>
<feature type="transmembrane region" description="Helical" evidence="2">
    <location>
        <begin position="166"/>
        <end position="186"/>
    </location>
</feature>
<sequence>MPPASVAQATGSTPCRLCRDDHRKSAATSEAESRRVTTNGIFFVPLQRLLQVFNNVAEEFVYMQRINIKRHADGCRMFAVHSDCYEASGEAAQALDNKTLSARQKRHWHYAWRDSLRIVVQDHETPNRVNLQASKPGRFKLQASSSTQIATSMFELHHARRSVHRAAIVFGVLLVLIFAHLVLVLAQSHSNSRPQTKLQSGVEGQWAAVRHSLGLPPLSAPAKTSYKLPALALQASSRFDLKRKRGLEQPLLGDAPPQLYFAADALLDEILTDWDVIEPDEAKGTRRKGRKNTNDRMRTRNG</sequence>
<organism evidence="3 4">
    <name type="scientific">Mycena belliarum</name>
    <dbReference type="NCBI Taxonomy" id="1033014"/>
    <lineage>
        <taxon>Eukaryota</taxon>
        <taxon>Fungi</taxon>
        <taxon>Dikarya</taxon>
        <taxon>Basidiomycota</taxon>
        <taxon>Agaricomycotina</taxon>
        <taxon>Agaricomycetes</taxon>
        <taxon>Agaricomycetidae</taxon>
        <taxon>Agaricales</taxon>
        <taxon>Marasmiineae</taxon>
        <taxon>Mycenaceae</taxon>
        <taxon>Mycena</taxon>
    </lineage>
</organism>
<evidence type="ECO:0000313" key="4">
    <source>
        <dbReference type="Proteomes" id="UP001222325"/>
    </source>
</evidence>
<dbReference type="EMBL" id="JARJCN010000022">
    <property type="protein sequence ID" value="KAJ7090335.1"/>
    <property type="molecule type" value="Genomic_DNA"/>
</dbReference>
<name>A0AAD6U9X7_9AGAR</name>
<accession>A0AAD6U9X7</accession>
<dbReference type="Proteomes" id="UP001222325">
    <property type="component" value="Unassembled WGS sequence"/>
</dbReference>
<feature type="region of interest" description="Disordered" evidence="1">
    <location>
        <begin position="282"/>
        <end position="302"/>
    </location>
</feature>
<keyword evidence="2" id="KW-0812">Transmembrane</keyword>
<evidence type="ECO:0000256" key="1">
    <source>
        <dbReference type="SAM" id="MobiDB-lite"/>
    </source>
</evidence>
<evidence type="ECO:0000313" key="3">
    <source>
        <dbReference type="EMBL" id="KAJ7090335.1"/>
    </source>
</evidence>
<keyword evidence="2" id="KW-0472">Membrane</keyword>
<keyword evidence="2" id="KW-1133">Transmembrane helix</keyword>
<keyword evidence="4" id="KW-1185">Reference proteome</keyword>
<protein>
    <submittedName>
        <fullName evidence="3">Uncharacterized protein</fullName>
    </submittedName>
</protein>
<comment type="caution">
    <text evidence="3">The sequence shown here is derived from an EMBL/GenBank/DDBJ whole genome shotgun (WGS) entry which is preliminary data.</text>
</comment>
<feature type="compositionally biased region" description="Basic and acidic residues" evidence="1">
    <location>
        <begin position="292"/>
        <end position="302"/>
    </location>
</feature>
<dbReference type="AlphaFoldDB" id="A0AAD6U9X7"/>
<reference evidence="3" key="1">
    <citation type="submission" date="2023-03" db="EMBL/GenBank/DDBJ databases">
        <title>Massive genome expansion in bonnet fungi (Mycena s.s.) driven by repeated elements and novel gene families across ecological guilds.</title>
        <authorList>
            <consortium name="Lawrence Berkeley National Laboratory"/>
            <person name="Harder C.B."/>
            <person name="Miyauchi S."/>
            <person name="Viragh M."/>
            <person name="Kuo A."/>
            <person name="Thoen E."/>
            <person name="Andreopoulos B."/>
            <person name="Lu D."/>
            <person name="Skrede I."/>
            <person name="Drula E."/>
            <person name="Henrissat B."/>
            <person name="Morin E."/>
            <person name="Kohler A."/>
            <person name="Barry K."/>
            <person name="LaButti K."/>
            <person name="Morin E."/>
            <person name="Salamov A."/>
            <person name="Lipzen A."/>
            <person name="Mereny Z."/>
            <person name="Hegedus B."/>
            <person name="Baldrian P."/>
            <person name="Stursova M."/>
            <person name="Weitz H."/>
            <person name="Taylor A."/>
            <person name="Grigoriev I.V."/>
            <person name="Nagy L.G."/>
            <person name="Martin F."/>
            <person name="Kauserud H."/>
        </authorList>
    </citation>
    <scope>NUCLEOTIDE SEQUENCE</scope>
    <source>
        <strain evidence="3">CBHHK173m</strain>
    </source>
</reference>